<dbReference type="InterPro" id="IPR006059">
    <property type="entry name" value="SBP"/>
</dbReference>
<sequence>MIYWHAPRKWSSLAAGEGSARRRPGRQVSALTFGVLLLILACGGTPAPSGGATASTQTDVGKVEFLSSQGQAVNEAEGMRKQVLAGFNGTTDFNTSLTGAQMVPKLLAEHQASKVDIDLVGDIHGDMVPLQAAGALQDLTPLLEKLQKDRKFNSQLVAYGKMGTQKQYYIPWLQATYMMVVNKKALQYLPKGADVSGLTYDQLAQWGENMLKGTGEKKIGIPAATGSRGGLLSRFLQGYVYPSYTGGEVTGFKSPEAVQAWQMVKRLWAVTNPQSTNYGFMQEPLQSGEVWVAWDHQARLIDALKNLPDQFQAVPAPSGPKGLGFMSVVAGLAIPVGAPNQKGAEALIDYLTRPDKQKKTTAVVGFFPVLSDVSVSGKDAPPGVGVEAEAAIKQTNAKKALPALLPVGLGAKDGEFSKTYFDTFTRIALHNEDIQTVLSDEAKLLQALLDTAKAHCWPPDPPSTGTCQVK</sequence>
<name>A0A934NC81_9BACT</name>
<accession>A0A934NC81</accession>
<evidence type="ECO:0000256" key="3">
    <source>
        <dbReference type="ARBA" id="ARBA00023136"/>
    </source>
</evidence>
<dbReference type="SUPFAM" id="SSF53850">
    <property type="entry name" value="Periplasmic binding protein-like II"/>
    <property type="match status" value="1"/>
</dbReference>
<dbReference type="PANTHER" id="PTHR43649">
    <property type="entry name" value="ARABINOSE-BINDING PROTEIN-RELATED"/>
    <property type="match status" value="1"/>
</dbReference>
<dbReference type="InterPro" id="IPR050490">
    <property type="entry name" value="Bact_solute-bd_prot1"/>
</dbReference>
<keyword evidence="2" id="KW-0732">Signal</keyword>
<evidence type="ECO:0000256" key="4">
    <source>
        <dbReference type="ARBA" id="ARBA00023139"/>
    </source>
</evidence>
<protein>
    <submittedName>
        <fullName evidence="6">Extracellular solute-binding protein</fullName>
    </submittedName>
</protein>
<dbReference type="RefSeq" id="WP_338178828.1">
    <property type="nucleotide sequence ID" value="NZ_JAEKNQ010000033.1"/>
</dbReference>
<evidence type="ECO:0000256" key="5">
    <source>
        <dbReference type="ARBA" id="ARBA00023288"/>
    </source>
</evidence>
<dbReference type="AlphaFoldDB" id="A0A934NC81"/>
<keyword evidence="1" id="KW-1003">Cell membrane</keyword>
<gene>
    <name evidence="6" type="ORF">JF888_08455</name>
</gene>
<reference evidence="6 7" key="1">
    <citation type="submission" date="2020-10" db="EMBL/GenBank/DDBJ databases">
        <title>Ca. Dormibacterota MAGs.</title>
        <authorList>
            <person name="Montgomery K."/>
        </authorList>
    </citation>
    <scope>NUCLEOTIDE SEQUENCE [LARGE SCALE GENOMIC DNA]</scope>
    <source>
        <strain evidence="6">SC8811_S16_3</strain>
    </source>
</reference>
<dbReference type="EMBL" id="JAEKNQ010000033">
    <property type="protein sequence ID" value="MBJ7603201.1"/>
    <property type="molecule type" value="Genomic_DNA"/>
</dbReference>
<keyword evidence="5" id="KW-0449">Lipoprotein</keyword>
<evidence type="ECO:0000256" key="1">
    <source>
        <dbReference type="ARBA" id="ARBA00022475"/>
    </source>
</evidence>
<dbReference type="Proteomes" id="UP000620075">
    <property type="component" value="Unassembled WGS sequence"/>
</dbReference>
<dbReference type="Gene3D" id="3.40.190.10">
    <property type="entry name" value="Periplasmic binding protein-like II"/>
    <property type="match status" value="1"/>
</dbReference>
<keyword evidence="3" id="KW-0472">Membrane</keyword>
<evidence type="ECO:0000313" key="7">
    <source>
        <dbReference type="Proteomes" id="UP000620075"/>
    </source>
</evidence>
<organism evidence="6 7">
    <name type="scientific">Candidatus Dormiibacter inghamiae</name>
    <dbReference type="NCBI Taxonomy" id="3127013"/>
    <lineage>
        <taxon>Bacteria</taxon>
        <taxon>Bacillati</taxon>
        <taxon>Candidatus Dormiibacterota</taxon>
        <taxon>Candidatus Dormibacteria</taxon>
        <taxon>Candidatus Dormibacterales</taxon>
        <taxon>Candidatus Dormibacteraceae</taxon>
        <taxon>Candidatus Dormiibacter</taxon>
    </lineage>
</organism>
<dbReference type="PANTHER" id="PTHR43649:SF33">
    <property type="entry name" value="POLYGALACTURONAN_RHAMNOGALACTURONAN-BINDING PROTEIN YTCQ"/>
    <property type="match status" value="1"/>
</dbReference>
<dbReference type="Pfam" id="PF01547">
    <property type="entry name" value="SBP_bac_1"/>
    <property type="match status" value="1"/>
</dbReference>
<keyword evidence="4" id="KW-0564">Palmitate</keyword>
<evidence type="ECO:0000313" key="6">
    <source>
        <dbReference type="EMBL" id="MBJ7603201.1"/>
    </source>
</evidence>
<comment type="caution">
    <text evidence="6">The sequence shown here is derived from an EMBL/GenBank/DDBJ whole genome shotgun (WGS) entry which is preliminary data.</text>
</comment>
<evidence type="ECO:0000256" key="2">
    <source>
        <dbReference type="ARBA" id="ARBA00022729"/>
    </source>
</evidence>
<proteinExistence type="predicted"/>